<dbReference type="RefSeq" id="WP_311345582.1">
    <property type="nucleotide sequence ID" value="NZ_JAVREI010000008.1"/>
</dbReference>
<evidence type="ECO:0000313" key="3">
    <source>
        <dbReference type="EMBL" id="MDT0276765.1"/>
    </source>
</evidence>
<sequence length="259" mass="27620">MTRDELTVDPDLERRLKRTLHAVAETVAEPADAPGFAPSAVPVVSHRRRRRVVLAAGASFVAVPLAAFMYGRLGSEYVQELPPPGVVQSGEIDGIRYWLVAPLHEDVCGERMPGIELLSDARNRVGGEWNSGGMAYGEPVGDAQGCQTMDEEPWLADPSRAAVSWMRLGGEPTDSEESGPWGGMIAVHPTVRSVTVQAEGQAEQRVSTVPLDDDPGGPRYAAVAVPEDAGRVTVSFTNPEGDPTVIDATDLSELGEPVD</sequence>
<keyword evidence="2" id="KW-0812">Transmembrane</keyword>
<proteinExistence type="predicted"/>
<organism evidence="3 4">
    <name type="scientific">Blastococcus goldschmidtiae</name>
    <dbReference type="NCBI Taxonomy" id="3075546"/>
    <lineage>
        <taxon>Bacteria</taxon>
        <taxon>Bacillati</taxon>
        <taxon>Actinomycetota</taxon>
        <taxon>Actinomycetes</taxon>
        <taxon>Geodermatophilales</taxon>
        <taxon>Geodermatophilaceae</taxon>
        <taxon>Blastococcus</taxon>
    </lineage>
</organism>
<dbReference type="EMBL" id="JAVREI010000008">
    <property type="protein sequence ID" value="MDT0276765.1"/>
    <property type="molecule type" value="Genomic_DNA"/>
</dbReference>
<evidence type="ECO:0000313" key="4">
    <source>
        <dbReference type="Proteomes" id="UP001183222"/>
    </source>
</evidence>
<keyword evidence="4" id="KW-1185">Reference proteome</keyword>
<evidence type="ECO:0000256" key="1">
    <source>
        <dbReference type="SAM" id="MobiDB-lite"/>
    </source>
</evidence>
<dbReference type="Proteomes" id="UP001183222">
    <property type="component" value="Unassembled WGS sequence"/>
</dbReference>
<reference evidence="4" key="1">
    <citation type="submission" date="2023-07" db="EMBL/GenBank/DDBJ databases">
        <title>30 novel species of actinomycetes from the DSMZ collection.</title>
        <authorList>
            <person name="Nouioui I."/>
        </authorList>
    </citation>
    <scope>NUCLEOTIDE SEQUENCE [LARGE SCALE GENOMIC DNA]</scope>
    <source>
        <strain evidence="4">DSM 46792</strain>
    </source>
</reference>
<feature type="region of interest" description="Disordered" evidence="1">
    <location>
        <begin position="234"/>
        <end position="259"/>
    </location>
</feature>
<gene>
    <name evidence="3" type="ORF">RM425_12710</name>
</gene>
<name>A0ABU2K994_9ACTN</name>
<comment type="caution">
    <text evidence="3">The sequence shown here is derived from an EMBL/GenBank/DDBJ whole genome shotgun (WGS) entry which is preliminary data.</text>
</comment>
<feature type="transmembrane region" description="Helical" evidence="2">
    <location>
        <begin position="52"/>
        <end position="71"/>
    </location>
</feature>
<keyword evidence="2" id="KW-1133">Transmembrane helix</keyword>
<evidence type="ECO:0000256" key="2">
    <source>
        <dbReference type="SAM" id="Phobius"/>
    </source>
</evidence>
<protein>
    <submittedName>
        <fullName evidence="3">Uncharacterized protein</fullName>
    </submittedName>
</protein>
<keyword evidence="2" id="KW-0472">Membrane</keyword>
<accession>A0ABU2K994</accession>